<dbReference type="InterPro" id="IPR027417">
    <property type="entry name" value="P-loop_NTPase"/>
</dbReference>
<reference evidence="3" key="1">
    <citation type="journal article" date="2019" name="Int. J. Syst. Evol. Microbiol.">
        <title>The Global Catalogue of Microorganisms (GCM) 10K type strain sequencing project: providing services to taxonomists for standard genome sequencing and annotation.</title>
        <authorList>
            <consortium name="The Broad Institute Genomics Platform"/>
            <consortium name="The Broad Institute Genome Sequencing Center for Infectious Disease"/>
            <person name="Wu L."/>
            <person name="Ma J."/>
        </authorList>
    </citation>
    <scope>NUCLEOTIDE SEQUENCE [LARGE SCALE GENOMIC DNA]</scope>
    <source>
        <strain evidence="3">CGMCC 4.7275</strain>
    </source>
</reference>
<proteinExistence type="predicted"/>
<keyword evidence="3" id="KW-1185">Reference proteome</keyword>
<gene>
    <name evidence="2" type="ORF">GCM10011583_60480</name>
</gene>
<feature type="compositionally biased region" description="Basic residues" evidence="1">
    <location>
        <begin position="131"/>
        <end position="148"/>
    </location>
</feature>
<dbReference type="Proteomes" id="UP000660265">
    <property type="component" value="Unassembled WGS sequence"/>
</dbReference>
<dbReference type="SUPFAM" id="SSF52540">
    <property type="entry name" value="P-loop containing nucleoside triphosphate hydrolases"/>
    <property type="match status" value="1"/>
</dbReference>
<evidence type="ECO:0000313" key="2">
    <source>
        <dbReference type="EMBL" id="GGK20497.1"/>
    </source>
</evidence>
<protein>
    <recommendedName>
        <fullName evidence="4">NB-ARC domain-containing protein</fullName>
    </recommendedName>
</protein>
<evidence type="ECO:0000256" key="1">
    <source>
        <dbReference type="SAM" id="MobiDB-lite"/>
    </source>
</evidence>
<organism evidence="2 3">
    <name type="scientific">Streptomyces camponoticapitis</name>
    <dbReference type="NCBI Taxonomy" id="1616125"/>
    <lineage>
        <taxon>Bacteria</taxon>
        <taxon>Bacillati</taxon>
        <taxon>Actinomycetota</taxon>
        <taxon>Actinomycetes</taxon>
        <taxon>Kitasatosporales</taxon>
        <taxon>Streptomycetaceae</taxon>
        <taxon>Streptomyces</taxon>
    </lineage>
</organism>
<dbReference type="Gene3D" id="3.40.50.300">
    <property type="entry name" value="P-loop containing nucleotide triphosphate hydrolases"/>
    <property type="match status" value="1"/>
</dbReference>
<feature type="region of interest" description="Disordered" evidence="1">
    <location>
        <begin position="113"/>
        <end position="161"/>
    </location>
</feature>
<accession>A0ABQ2EQT8</accession>
<sequence length="161" mass="17102">MTVSSPTSWVLVAGREGGLVVVCGTGVLGKTTLAAQAAQQAEAGGRAVFWVRWQDDAARLAHDLTRIAQELGLSETRLHDAQSGRAALVDVVWDQLAAVRGWVIVIDNVDTPPATSDPAASRRVPTVGGCARRRRTSPGHHPRHRAHHLGTAGPPRPPRTP</sequence>
<name>A0ABQ2EQT8_9ACTN</name>
<evidence type="ECO:0000313" key="3">
    <source>
        <dbReference type="Proteomes" id="UP000660265"/>
    </source>
</evidence>
<comment type="caution">
    <text evidence="2">The sequence shown here is derived from an EMBL/GenBank/DDBJ whole genome shotgun (WGS) entry which is preliminary data.</text>
</comment>
<evidence type="ECO:0008006" key="4">
    <source>
        <dbReference type="Google" id="ProtNLM"/>
    </source>
</evidence>
<dbReference type="EMBL" id="BMMV01000025">
    <property type="protein sequence ID" value="GGK20497.1"/>
    <property type="molecule type" value="Genomic_DNA"/>
</dbReference>